<dbReference type="InterPro" id="IPR029063">
    <property type="entry name" value="SAM-dependent_MTases_sf"/>
</dbReference>
<gene>
    <name evidence="2" type="ORF">K4G66_01665</name>
</gene>
<dbReference type="Pfam" id="PF08241">
    <property type="entry name" value="Methyltransf_11"/>
    <property type="match status" value="1"/>
</dbReference>
<dbReference type="AlphaFoldDB" id="A0AA49GM75"/>
<dbReference type="Gene3D" id="3.40.50.150">
    <property type="entry name" value="Vaccinia Virus protein VP39"/>
    <property type="match status" value="1"/>
</dbReference>
<dbReference type="GO" id="GO:0008757">
    <property type="term" value="F:S-adenosylmethionine-dependent methyltransferase activity"/>
    <property type="evidence" value="ECO:0007669"/>
    <property type="project" value="InterPro"/>
</dbReference>
<dbReference type="InterPro" id="IPR013216">
    <property type="entry name" value="Methyltransf_11"/>
</dbReference>
<proteinExistence type="predicted"/>
<accession>A0AA49GM75</accession>
<name>A0AA49GM75_9BACT</name>
<dbReference type="CDD" id="cd02440">
    <property type="entry name" value="AdoMet_MTases"/>
    <property type="match status" value="1"/>
</dbReference>
<dbReference type="SUPFAM" id="SSF53335">
    <property type="entry name" value="S-adenosyl-L-methionine-dependent methyltransferases"/>
    <property type="match status" value="1"/>
</dbReference>
<keyword evidence="2" id="KW-0489">Methyltransferase</keyword>
<dbReference type="PANTHER" id="PTHR43861">
    <property type="entry name" value="TRANS-ACONITATE 2-METHYLTRANSFERASE-RELATED"/>
    <property type="match status" value="1"/>
</dbReference>
<sequence length="236" mass="27108">MTDSISTLETYEKLARSYAEKIDSKPHNAFYDRPNTLSLLPDITGKRVLDAGCGPGKYAEILLAQGAQVVGVDLSPKMIEEAIKRNGNQGEFRVYDLTKPLDYADEEFDVVLCPLVLEYIYDWLPVFKEFYRVLKPSGTFVFSITHPFFDYTYFNATNYFKTEKVSAVWKGFGEPVVVESYRRSLMECISPLLESGFILNKILEPLPVQEFEKYDPKHFKELNEFPSFLCIKATLQ</sequence>
<keyword evidence="2" id="KW-0808">Transferase</keyword>
<dbReference type="GO" id="GO:0032259">
    <property type="term" value="P:methylation"/>
    <property type="evidence" value="ECO:0007669"/>
    <property type="project" value="UniProtKB-KW"/>
</dbReference>
<dbReference type="PANTHER" id="PTHR43861:SF1">
    <property type="entry name" value="TRANS-ACONITATE 2-METHYLTRANSFERASE"/>
    <property type="match status" value="1"/>
</dbReference>
<reference evidence="2" key="1">
    <citation type="journal article" date="2023" name="Comput. Struct. Biotechnol. J.">
        <title>Discovery of a novel marine Bacteroidetes with a rich repertoire of carbohydrate-active enzymes.</title>
        <authorList>
            <person name="Chen B."/>
            <person name="Liu G."/>
            <person name="Chen Q."/>
            <person name="Wang H."/>
            <person name="Liu L."/>
            <person name="Tang K."/>
        </authorList>
    </citation>
    <scope>NUCLEOTIDE SEQUENCE</scope>
    <source>
        <strain evidence="2">TK19036</strain>
    </source>
</reference>
<organism evidence="2">
    <name type="scientific">Roseihalotalea indica</name>
    <dbReference type="NCBI Taxonomy" id="2867963"/>
    <lineage>
        <taxon>Bacteria</taxon>
        <taxon>Pseudomonadati</taxon>
        <taxon>Bacteroidota</taxon>
        <taxon>Cytophagia</taxon>
        <taxon>Cytophagales</taxon>
        <taxon>Catalimonadaceae</taxon>
        <taxon>Roseihalotalea</taxon>
    </lineage>
</organism>
<evidence type="ECO:0000259" key="1">
    <source>
        <dbReference type="Pfam" id="PF08241"/>
    </source>
</evidence>
<reference evidence="2" key="2">
    <citation type="journal article" date="2024" name="Antonie Van Leeuwenhoek">
        <title>Roseihalotalea indica gen. nov., sp. nov., a halophilic Bacteroidetes from mesopelagic Southwest Indian Ocean with higher carbohydrate metabolic potential.</title>
        <authorList>
            <person name="Chen B."/>
            <person name="Zhang M."/>
            <person name="Lin D."/>
            <person name="Ye J."/>
            <person name="Tang K."/>
        </authorList>
    </citation>
    <scope>NUCLEOTIDE SEQUENCE</scope>
    <source>
        <strain evidence="2">TK19036</strain>
    </source>
</reference>
<protein>
    <submittedName>
        <fullName evidence="2">Class I SAM-dependent methyltransferase</fullName>
    </submittedName>
</protein>
<evidence type="ECO:0000313" key="2">
    <source>
        <dbReference type="EMBL" id="WKN37415.1"/>
    </source>
</evidence>
<dbReference type="EMBL" id="CP120682">
    <property type="protein sequence ID" value="WKN37415.1"/>
    <property type="molecule type" value="Genomic_DNA"/>
</dbReference>
<feature type="domain" description="Methyltransferase type 11" evidence="1">
    <location>
        <begin position="49"/>
        <end position="142"/>
    </location>
</feature>